<name>A0A1H5L9H0_9ACTN</name>
<evidence type="ECO:0000313" key="1">
    <source>
        <dbReference type="EMBL" id="SEE73665.1"/>
    </source>
</evidence>
<sequence>MDTEPRPLAELSAGLYEALAAADPFVATLIHGIPGLDGEVPDLGESAQLASAERLLDLVARAERIPADALDDHDRVTRDVLIHVARSEAVPYEDRHAEFAVSGYASPSALLFTALTNVSVATPDEQQRYLRRLHGVPGYLGQARDRALDGVAAGRVPTRRGVEQTAERLDAYLRGRAEDDLIAGMVAGSAVEDEVRGLVAESIRPALAALQETLSGPVLAAARPDERSGLLHVPGGDEMYARAVAAHTTTTRSPDEIHRLGLDLCEALRDEYAELGQRVFGTGDFDAIVDRLRHDPELRYSSAEDILADARAAVARAETALPDWFGRAPSASCAVVPMNEVLAPAAVLGEYLPSSGDGSRPGRYNVNTHAPRTRTRYEYETLAFHEGVPGHHLQFGLAQELTELPAFRRYLYVAAFGEGWGLYAERLADEMGLYSGDLYRFGMLSFDSWRACRLVVDTGLHHHGWTRQQAIDFMLANSALTPGNVANEVDRYIAWPGQALAYMTGRLEIERLRRTARERLGAAFDIRAFHDTVLGNGAVPMTVLSGAVERWIGAQPPS</sequence>
<dbReference type="PANTHER" id="PTHR33361">
    <property type="entry name" value="GLR0591 PROTEIN"/>
    <property type="match status" value="1"/>
</dbReference>
<dbReference type="STRING" id="561176.SAMN04488561_2481"/>
<dbReference type="RefSeq" id="WP_069115102.1">
    <property type="nucleotide sequence ID" value="NZ_FNUC01000003.1"/>
</dbReference>
<dbReference type="Proteomes" id="UP000181980">
    <property type="component" value="Unassembled WGS sequence"/>
</dbReference>
<dbReference type="PANTHER" id="PTHR33361:SF2">
    <property type="entry name" value="DUF885 DOMAIN-CONTAINING PROTEIN"/>
    <property type="match status" value="1"/>
</dbReference>
<dbReference type="AlphaFoldDB" id="A0A1H5L9H0"/>
<dbReference type="Pfam" id="PF05960">
    <property type="entry name" value="DUF885"/>
    <property type="match status" value="1"/>
</dbReference>
<dbReference type="EMBL" id="FNUC01000003">
    <property type="protein sequence ID" value="SEE73665.1"/>
    <property type="molecule type" value="Genomic_DNA"/>
</dbReference>
<gene>
    <name evidence="1" type="ORF">SAMN04488561_2481</name>
</gene>
<dbReference type="InterPro" id="IPR010281">
    <property type="entry name" value="DUF885"/>
</dbReference>
<evidence type="ECO:0000313" key="2">
    <source>
        <dbReference type="Proteomes" id="UP000181980"/>
    </source>
</evidence>
<keyword evidence="2" id="KW-1185">Reference proteome</keyword>
<accession>A0A1H5L9H0</accession>
<protein>
    <submittedName>
        <fullName evidence="1">Uncharacterized conserved protein, DUF885 familyt</fullName>
    </submittedName>
</protein>
<organism evidence="1 2">
    <name type="scientific">Jiangella alba</name>
    <dbReference type="NCBI Taxonomy" id="561176"/>
    <lineage>
        <taxon>Bacteria</taxon>
        <taxon>Bacillati</taxon>
        <taxon>Actinomycetota</taxon>
        <taxon>Actinomycetes</taxon>
        <taxon>Jiangellales</taxon>
        <taxon>Jiangellaceae</taxon>
        <taxon>Jiangella</taxon>
    </lineage>
</organism>
<proteinExistence type="predicted"/>
<reference evidence="2" key="1">
    <citation type="submission" date="2016-10" db="EMBL/GenBank/DDBJ databases">
        <authorList>
            <person name="Varghese N."/>
            <person name="Submissions S."/>
        </authorList>
    </citation>
    <scope>NUCLEOTIDE SEQUENCE [LARGE SCALE GENOMIC DNA]</scope>
    <source>
        <strain evidence="2">DSM 45237</strain>
    </source>
</reference>
<dbReference type="OrthoDB" id="9760040at2"/>